<name>A0A0N5BUM5_STREA</name>
<sequence length="540" mass="63295">MDFKTNFSFVELMEINLIRKKIIKELSSWSDFENLSKTCKWIYYLVNKENISRKMVWYNDMPHIKIDGVRDSYESTVRNQNLSEIAIKKDDRYSKTMDDGKKYNHEIIINGSSINLSIENGVGKLTKNDHEIFIKQLTNEIENICHLRKHSTTLRFMEYYFANDYMLLHLLSNLNNHTITSIHIPLHSMMFGAQRYKGLNEDIFEGLSKLNELVLFTSPAINEFTPYVNNRTIVDSILKSFSKKKNPVLVFKDLGCGYQLISSYIHMILGIAVKYEIKIKWNITSTFQFLNQKNNDRCSIGSCSHFPLEKFISTFSCSAREPETFIHTMKNMRCLENLETLNLRIFFSNLKEKIERMGIDIKDFSLQHCKSIKNLVLDFKEHLTINYNTDIETIHDDLKYLASLMPTTVQKLEINNCQQLTNEVTEVITQYMPNIQIIIFNNVTYNDLDSLNSFKNLQVYISSNIFPPQLPNTVEFLAVGNGCNLFSPNNDSPSNTEEQLRKYSKMFSKNLYTNRKDNIFFNDLITWDKYRNLLMDNFII</sequence>
<keyword evidence="1" id="KW-1185">Reference proteome</keyword>
<dbReference type="AlphaFoldDB" id="A0A0N5BUM5"/>
<organism evidence="1 2">
    <name type="scientific">Strongyloides papillosus</name>
    <name type="common">Intestinal threadworm</name>
    <dbReference type="NCBI Taxonomy" id="174720"/>
    <lineage>
        <taxon>Eukaryota</taxon>
        <taxon>Metazoa</taxon>
        <taxon>Ecdysozoa</taxon>
        <taxon>Nematoda</taxon>
        <taxon>Chromadorea</taxon>
        <taxon>Rhabditida</taxon>
        <taxon>Tylenchina</taxon>
        <taxon>Panagrolaimomorpha</taxon>
        <taxon>Strongyloidoidea</taxon>
        <taxon>Strongyloididae</taxon>
        <taxon>Strongyloides</taxon>
    </lineage>
</organism>
<proteinExistence type="predicted"/>
<protein>
    <submittedName>
        <fullName evidence="2">F-box domain-containing protein</fullName>
    </submittedName>
</protein>
<evidence type="ECO:0000313" key="1">
    <source>
        <dbReference type="Proteomes" id="UP000046392"/>
    </source>
</evidence>
<reference evidence="2" key="1">
    <citation type="submission" date="2017-02" db="UniProtKB">
        <authorList>
            <consortium name="WormBaseParasite"/>
        </authorList>
    </citation>
    <scope>IDENTIFICATION</scope>
</reference>
<dbReference type="WBParaSite" id="SPAL_0000954600.1">
    <property type="protein sequence ID" value="SPAL_0000954600.1"/>
    <property type="gene ID" value="SPAL_0000954600"/>
</dbReference>
<dbReference type="Proteomes" id="UP000046392">
    <property type="component" value="Unplaced"/>
</dbReference>
<evidence type="ECO:0000313" key="2">
    <source>
        <dbReference type="WBParaSite" id="SPAL_0000954600.1"/>
    </source>
</evidence>
<accession>A0A0N5BUM5</accession>